<comment type="caution">
    <text evidence="1">The sequence shown here is derived from an EMBL/GenBank/DDBJ whole genome shotgun (WGS) entry which is preliminary data.</text>
</comment>
<name>A0A8T1XYP0_9BRAS</name>
<proteinExistence type="predicted"/>
<evidence type="ECO:0000313" key="1">
    <source>
        <dbReference type="EMBL" id="KAG7539955.1"/>
    </source>
</evidence>
<dbReference type="EMBL" id="JAEFBK010000012">
    <property type="protein sequence ID" value="KAG7539955.1"/>
    <property type="molecule type" value="Genomic_DNA"/>
</dbReference>
<reference evidence="1 2" key="1">
    <citation type="submission" date="2020-12" db="EMBL/GenBank/DDBJ databases">
        <title>Concerted genomic and epigenomic changes stabilize Arabidopsis allopolyploids.</title>
        <authorList>
            <person name="Chen Z."/>
        </authorList>
    </citation>
    <scope>NUCLEOTIDE SEQUENCE [LARGE SCALE GENOMIC DNA]</scope>
    <source>
        <strain evidence="1">Allo738</strain>
        <tissue evidence="1">Leaf</tissue>
    </source>
</reference>
<organism evidence="1 2">
    <name type="scientific">Arabidopsis thaliana x Arabidopsis arenosa</name>
    <dbReference type="NCBI Taxonomy" id="1240361"/>
    <lineage>
        <taxon>Eukaryota</taxon>
        <taxon>Viridiplantae</taxon>
        <taxon>Streptophyta</taxon>
        <taxon>Embryophyta</taxon>
        <taxon>Tracheophyta</taxon>
        <taxon>Spermatophyta</taxon>
        <taxon>Magnoliopsida</taxon>
        <taxon>eudicotyledons</taxon>
        <taxon>Gunneridae</taxon>
        <taxon>Pentapetalae</taxon>
        <taxon>rosids</taxon>
        <taxon>malvids</taxon>
        <taxon>Brassicales</taxon>
        <taxon>Brassicaceae</taxon>
        <taxon>Camelineae</taxon>
        <taxon>Arabidopsis</taxon>
    </lineage>
</organism>
<evidence type="ECO:0000313" key="2">
    <source>
        <dbReference type="Proteomes" id="UP000694240"/>
    </source>
</evidence>
<accession>A0A8T1XYP0</accession>
<keyword evidence="2" id="KW-1185">Reference proteome</keyword>
<dbReference type="Proteomes" id="UP000694240">
    <property type="component" value="Chromosome 12"/>
</dbReference>
<protein>
    <submittedName>
        <fullName evidence="1">Uncharacterized protein</fullName>
    </submittedName>
</protein>
<dbReference type="AlphaFoldDB" id="A0A8T1XYP0"/>
<gene>
    <name evidence="1" type="ORF">ISN45_Aa07g002210</name>
</gene>
<sequence>MYKIAMRLINYAKKFAILKLAIWLENAYLAPKEGNVNATAAYAICVSHRTARVQPISHATMSKIAMRLINYAKKFATLKAIWLENVYLAPKEGNVNAGAATAESQLEPSFPKSCDP</sequence>